<evidence type="ECO:0008006" key="3">
    <source>
        <dbReference type="Google" id="ProtNLM"/>
    </source>
</evidence>
<name>A0ABX2V5I4_9BACL</name>
<evidence type="ECO:0000313" key="1">
    <source>
        <dbReference type="EMBL" id="OAN10103.1"/>
    </source>
</evidence>
<gene>
    <name evidence="1" type="ORF">A3783_15150</name>
</gene>
<dbReference type="EMBL" id="LVVL01000019">
    <property type="protein sequence ID" value="OAN10103.1"/>
    <property type="molecule type" value="Genomic_DNA"/>
</dbReference>
<evidence type="ECO:0000313" key="2">
    <source>
        <dbReference type="Proteomes" id="UP000078447"/>
    </source>
</evidence>
<proteinExistence type="predicted"/>
<dbReference type="Proteomes" id="UP000078447">
    <property type="component" value="Unassembled WGS sequence"/>
</dbReference>
<comment type="caution">
    <text evidence="1">The sequence shown here is derived from an EMBL/GenBank/DDBJ whole genome shotgun (WGS) entry which is preliminary data.</text>
</comment>
<organism evidence="1 2">
    <name type="scientific">Exiguobacterium undae</name>
    <dbReference type="NCBI Taxonomy" id="169177"/>
    <lineage>
        <taxon>Bacteria</taxon>
        <taxon>Bacillati</taxon>
        <taxon>Bacillota</taxon>
        <taxon>Bacilli</taxon>
        <taxon>Bacillales</taxon>
        <taxon>Bacillales Family XII. Incertae Sedis</taxon>
        <taxon>Exiguobacterium</taxon>
    </lineage>
</organism>
<keyword evidence="2" id="KW-1185">Reference proteome</keyword>
<accession>A0ABX2V5I4</accession>
<dbReference type="SUPFAM" id="SSF88723">
    <property type="entry name" value="PIN domain-like"/>
    <property type="match status" value="1"/>
</dbReference>
<dbReference type="RefSeq" id="WP_028105253.1">
    <property type="nucleotide sequence ID" value="NZ_LVVL01000019.1"/>
</dbReference>
<sequence length="204" mass="23900">MIKEPVFIDANIIIHATSFRQADVFDWLNSLYGQILIHIEVLEELKISSVREKIDTLIAEGKWILFDPESEASIETDALYDLYLVYLQEVRVAFEQLDEKKIREGRPLKHTSDLGEIHSLAAARLLSADLICSDDADIREVITDADLRIINHKEQEILIRQHTLMDFCLNLKRHDIVKRSEIRKFFKSIRPYEVKRFDEHIDEV</sequence>
<dbReference type="InterPro" id="IPR029060">
    <property type="entry name" value="PIN-like_dom_sf"/>
</dbReference>
<protein>
    <recommendedName>
        <fullName evidence="3">PIN domain-containing protein</fullName>
    </recommendedName>
</protein>
<reference evidence="1 2" key="1">
    <citation type="submission" date="2016-03" db="EMBL/GenBank/DDBJ databases">
        <authorList>
            <person name="Cho S.-Y."/>
            <person name="Lim S."/>
            <person name="Kim H."/>
            <person name="Soh E.H."/>
            <person name="Moon J.S."/>
        </authorList>
    </citation>
    <scope>NUCLEOTIDE SEQUENCE [LARGE SCALE GENOMIC DNA]</scope>
    <source>
        <strain evidence="1 2">KCTC 3810</strain>
    </source>
</reference>